<accession>A0ABT4W0K2</accession>
<reference evidence="2 3" key="1">
    <citation type="submission" date="2023-01" db="EMBL/GenBank/DDBJ databases">
        <authorList>
            <person name="Yoon J.-W."/>
        </authorList>
    </citation>
    <scope>NUCLEOTIDE SEQUENCE [LARGE SCALE GENOMIC DNA]</scope>
    <source>
        <strain evidence="2 3">KMU-50</strain>
    </source>
</reference>
<dbReference type="RefSeq" id="WP_271053737.1">
    <property type="nucleotide sequence ID" value="NZ_JAQIIO010000003.1"/>
</dbReference>
<evidence type="ECO:0000313" key="2">
    <source>
        <dbReference type="EMBL" id="MDA5094042.1"/>
    </source>
</evidence>
<name>A0ABT4W0K2_9RHOB</name>
<feature type="transmembrane region" description="Helical" evidence="1">
    <location>
        <begin position="176"/>
        <end position="194"/>
    </location>
</feature>
<dbReference type="Pfam" id="PF14329">
    <property type="entry name" value="DUF4386"/>
    <property type="match status" value="1"/>
</dbReference>
<keyword evidence="1" id="KW-0472">Membrane</keyword>
<evidence type="ECO:0000313" key="3">
    <source>
        <dbReference type="Proteomes" id="UP001528040"/>
    </source>
</evidence>
<feature type="transmembrane region" description="Helical" evidence="1">
    <location>
        <begin position="12"/>
        <end position="32"/>
    </location>
</feature>
<keyword evidence="3" id="KW-1185">Reference proteome</keyword>
<comment type="caution">
    <text evidence="2">The sequence shown here is derived from an EMBL/GenBank/DDBJ whole genome shotgun (WGS) entry which is preliminary data.</text>
</comment>
<dbReference type="InterPro" id="IPR025495">
    <property type="entry name" value="DUF4386"/>
</dbReference>
<organism evidence="2 3">
    <name type="scientific">Aliiroseovarius salicola</name>
    <dbReference type="NCBI Taxonomy" id="3009082"/>
    <lineage>
        <taxon>Bacteria</taxon>
        <taxon>Pseudomonadati</taxon>
        <taxon>Pseudomonadota</taxon>
        <taxon>Alphaproteobacteria</taxon>
        <taxon>Rhodobacterales</taxon>
        <taxon>Paracoccaceae</taxon>
        <taxon>Aliiroseovarius</taxon>
    </lineage>
</organism>
<sequence>MPVQPTFRTHAIFAGIFFIIATAFLFVGEAFYKPGLTPPDVMAKAVAAKAQIRLGILIEFSCVLAIPLIAITLYPVLRLVSPMLAVGYVGFRVFEAALFANMEIDRMFVLALSETLAAHPSVSPETLEVLAQSLIGGAAWSGTSGPIYNLVFVIGMLMLNWMLWDSRLVPRWIAGWGLISAMVLGSIAVTVFFTSIPDTLAIALIAPLAIQEMVLALWFIFKGFDQTALARALNA</sequence>
<keyword evidence="1" id="KW-1133">Transmembrane helix</keyword>
<dbReference type="Proteomes" id="UP001528040">
    <property type="component" value="Unassembled WGS sequence"/>
</dbReference>
<feature type="transmembrane region" description="Helical" evidence="1">
    <location>
        <begin position="147"/>
        <end position="164"/>
    </location>
</feature>
<gene>
    <name evidence="2" type="ORF">O2N63_08060</name>
</gene>
<proteinExistence type="predicted"/>
<protein>
    <submittedName>
        <fullName evidence="2">DUF4386 domain-containing protein</fullName>
    </submittedName>
</protein>
<evidence type="ECO:0000256" key="1">
    <source>
        <dbReference type="SAM" id="Phobius"/>
    </source>
</evidence>
<keyword evidence="1" id="KW-0812">Transmembrane</keyword>
<dbReference type="EMBL" id="JAQIIO010000003">
    <property type="protein sequence ID" value="MDA5094042.1"/>
    <property type="molecule type" value="Genomic_DNA"/>
</dbReference>
<feature type="transmembrane region" description="Helical" evidence="1">
    <location>
        <begin position="200"/>
        <end position="221"/>
    </location>
</feature>
<feature type="transmembrane region" description="Helical" evidence="1">
    <location>
        <begin position="52"/>
        <end position="74"/>
    </location>
</feature>